<dbReference type="RefSeq" id="WP_038680676.1">
    <property type="nucleotide sequence ID" value="NZ_CP007514.1"/>
</dbReference>
<dbReference type="STRING" id="42256.RradSPS_0644"/>
<reference evidence="12 14" key="1">
    <citation type="submission" date="2014-03" db="EMBL/GenBank/DDBJ databases">
        <title>Complete genome sequence of the Radio-Resistant Rubrobacter radiotolerans RSPS-4.</title>
        <authorList>
            <person name="Egas C.C."/>
            <person name="Barroso C.C."/>
            <person name="Froufe H.J.C."/>
            <person name="Pacheco J.J."/>
            <person name="Albuquerque L.L."/>
            <person name="da Costa M.M.S."/>
        </authorList>
    </citation>
    <scope>NUCLEOTIDE SEQUENCE [LARGE SCALE GENOMIC DNA]</scope>
    <source>
        <strain evidence="12 14">RSPS-4</strain>
    </source>
</reference>
<keyword evidence="14" id="KW-1185">Reference proteome</keyword>
<keyword evidence="8" id="KW-0255">Endonuclease</keyword>
<comment type="cofactor">
    <cofactor evidence="2">
        <name>Mg(2+)</name>
        <dbReference type="ChEBI" id="CHEBI:18420"/>
    </cofactor>
</comment>
<evidence type="ECO:0000259" key="11">
    <source>
        <dbReference type="PROSITE" id="PS50879"/>
    </source>
</evidence>
<dbReference type="InterPro" id="IPR050092">
    <property type="entry name" value="RNase_H"/>
</dbReference>
<gene>
    <name evidence="12" type="ORF">RradSPS_0644</name>
    <name evidence="13" type="ORF">SIL72_04785</name>
</gene>
<protein>
    <recommendedName>
        <fullName evidence="5">ribonuclease H</fullName>
        <ecNumber evidence="5">3.1.26.4</ecNumber>
    </recommendedName>
</protein>
<dbReference type="EMBL" id="JAWXXX010000001">
    <property type="protein sequence ID" value="MDX5893341.1"/>
    <property type="molecule type" value="Genomic_DNA"/>
</dbReference>
<evidence type="ECO:0000256" key="3">
    <source>
        <dbReference type="ARBA" id="ARBA00005300"/>
    </source>
</evidence>
<dbReference type="GO" id="GO:0043137">
    <property type="term" value="P:DNA replication, removal of RNA primer"/>
    <property type="evidence" value="ECO:0007669"/>
    <property type="project" value="TreeGrafter"/>
</dbReference>
<keyword evidence="7" id="KW-0479">Metal-binding</keyword>
<dbReference type="EC" id="3.1.26.4" evidence="5"/>
<comment type="catalytic activity">
    <reaction evidence="1">
        <text>Endonucleolytic cleavage to 5'-phosphomonoester.</text>
        <dbReference type="EC" id="3.1.26.4"/>
    </reaction>
</comment>
<keyword evidence="6" id="KW-0540">Nuclease</keyword>
<organism evidence="12 14">
    <name type="scientific">Rubrobacter radiotolerans</name>
    <name type="common">Arthrobacter radiotolerans</name>
    <dbReference type="NCBI Taxonomy" id="42256"/>
    <lineage>
        <taxon>Bacteria</taxon>
        <taxon>Bacillati</taxon>
        <taxon>Actinomycetota</taxon>
        <taxon>Rubrobacteria</taxon>
        <taxon>Rubrobacterales</taxon>
        <taxon>Rubrobacteraceae</taxon>
        <taxon>Rubrobacter</taxon>
    </lineage>
</organism>
<reference evidence="13" key="2">
    <citation type="submission" date="2023-11" db="EMBL/GenBank/DDBJ databases">
        <title>MicrobeMod: A computational toolkit for identifying prokaryotic methylation and restriction-modification with nanopore sequencing.</title>
        <authorList>
            <person name="Crits-Christoph A."/>
            <person name="Kang S.C."/>
            <person name="Lee H."/>
            <person name="Ostrov N."/>
        </authorList>
    </citation>
    <scope>NUCLEOTIDE SEQUENCE</scope>
    <source>
        <strain evidence="13">ATCC 51242</strain>
    </source>
</reference>
<dbReference type="GO" id="GO:0046872">
    <property type="term" value="F:metal ion binding"/>
    <property type="evidence" value="ECO:0007669"/>
    <property type="project" value="UniProtKB-KW"/>
</dbReference>
<evidence type="ECO:0000256" key="8">
    <source>
        <dbReference type="ARBA" id="ARBA00022759"/>
    </source>
</evidence>
<dbReference type="Gene3D" id="3.30.420.10">
    <property type="entry name" value="Ribonuclease H-like superfamily/Ribonuclease H"/>
    <property type="match status" value="1"/>
</dbReference>
<dbReference type="Pfam" id="PF00075">
    <property type="entry name" value="RNase_H"/>
    <property type="match status" value="1"/>
</dbReference>
<dbReference type="PANTHER" id="PTHR10642">
    <property type="entry name" value="RIBONUCLEASE H1"/>
    <property type="match status" value="1"/>
</dbReference>
<dbReference type="Proteomes" id="UP001281130">
    <property type="component" value="Unassembled WGS sequence"/>
</dbReference>
<comment type="subunit">
    <text evidence="4">Monomer.</text>
</comment>
<name>A0A023X0C2_RUBRA</name>
<evidence type="ECO:0000313" key="14">
    <source>
        <dbReference type="Proteomes" id="UP000025229"/>
    </source>
</evidence>
<dbReference type="InterPro" id="IPR012337">
    <property type="entry name" value="RNaseH-like_sf"/>
</dbReference>
<evidence type="ECO:0000256" key="1">
    <source>
        <dbReference type="ARBA" id="ARBA00000077"/>
    </source>
</evidence>
<dbReference type="AlphaFoldDB" id="A0A023X0C2"/>
<dbReference type="OrthoDB" id="7845843at2"/>
<dbReference type="CDD" id="cd09278">
    <property type="entry name" value="RNase_HI_prokaryote_like"/>
    <property type="match status" value="1"/>
</dbReference>
<sequence length="164" mass="17833">MSEGITVFTDGASVGGGGGPGGWGVVVVRGGTERSLSGHEPETTNQRMEILAAIKALESVRGFEGEITVYSDSSYLVNCLRRRWYVKWLAEGWTNSKKQPVANRDLWERLLAAISDAERTGASVEFRKVRGHTKATHERARGNRLADSLAVAAKKEAIKRFGAS</sequence>
<evidence type="ECO:0000256" key="5">
    <source>
        <dbReference type="ARBA" id="ARBA00012180"/>
    </source>
</evidence>
<dbReference type="eggNOG" id="COG0328">
    <property type="taxonomic scope" value="Bacteria"/>
</dbReference>
<dbReference type="GO" id="GO:0004523">
    <property type="term" value="F:RNA-DNA hybrid ribonuclease activity"/>
    <property type="evidence" value="ECO:0007669"/>
    <property type="project" value="UniProtKB-EC"/>
</dbReference>
<dbReference type="HOGENOM" id="CLU_030894_6_3_11"/>
<evidence type="ECO:0000256" key="2">
    <source>
        <dbReference type="ARBA" id="ARBA00001946"/>
    </source>
</evidence>
<proteinExistence type="inferred from homology"/>
<dbReference type="InterPro" id="IPR022892">
    <property type="entry name" value="RNaseHI"/>
</dbReference>
<dbReference type="PANTHER" id="PTHR10642:SF26">
    <property type="entry name" value="RIBONUCLEASE H1"/>
    <property type="match status" value="1"/>
</dbReference>
<dbReference type="InterPro" id="IPR002156">
    <property type="entry name" value="RNaseH_domain"/>
</dbReference>
<evidence type="ECO:0000256" key="7">
    <source>
        <dbReference type="ARBA" id="ARBA00022723"/>
    </source>
</evidence>
<dbReference type="InterPro" id="IPR036397">
    <property type="entry name" value="RNaseH_sf"/>
</dbReference>
<evidence type="ECO:0000256" key="6">
    <source>
        <dbReference type="ARBA" id="ARBA00022722"/>
    </source>
</evidence>
<dbReference type="SUPFAM" id="SSF53098">
    <property type="entry name" value="Ribonuclease H-like"/>
    <property type="match status" value="1"/>
</dbReference>
<feature type="domain" description="RNase H type-1" evidence="11">
    <location>
        <begin position="1"/>
        <end position="155"/>
    </location>
</feature>
<evidence type="ECO:0000256" key="4">
    <source>
        <dbReference type="ARBA" id="ARBA00011245"/>
    </source>
</evidence>
<dbReference type="EMBL" id="CP007514">
    <property type="protein sequence ID" value="AHY45927.1"/>
    <property type="molecule type" value="Genomic_DNA"/>
</dbReference>
<keyword evidence="10" id="KW-0460">Magnesium</keyword>
<comment type="similarity">
    <text evidence="3">Belongs to the RNase H family.</text>
</comment>
<dbReference type="PROSITE" id="PS50879">
    <property type="entry name" value="RNASE_H_1"/>
    <property type="match status" value="1"/>
</dbReference>
<evidence type="ECO:0000313" key="13">
    <source>
        <dbReference type="EMBL" id="MDX5893341.1"/>
    </source>
</evidence>
<dbReference type="GO" id="GO:0003676">
    <property type="term" value="F:nucleic acid binding"/>
    <property type="evidence" value="ECO:0007669"/>
    <property type="project" value="InterPro"/>
</dbReference>
<accession>A0A023X0C2</accession>
<dbReference type="KEGG" id="rrd:RradSPS_0644"/>
<dbReference type="Proteomes" id="UP000025229">
    <property type="component" value="Chromosome"/>
</dbReference>
<evidence type="ECO:0000256" key="9">
    <source>
        <dbReference type="ARBA" id="ARBA00022801"/>
    </source>
</evidence>
<evidence type="ECO:0000256" key="10">
    <source>
        <dbReference type="ARBA" id="ARBA00022842"/>
    </source>
</evidence>
<evidence type="ECO:0000313" key="12">
    <source>
        <dbReference type="EMBL" id="AHY45927.1"/>
    </source>
</evidence>
<keyword evidence="9 13" id="KW-0378">Hydrolase</keyword>